<evidence type="ECO:0000313" key="6">
    <source>
        <dbReference type="Proteomes" id="UP001589688"/>
    </source>
</evidence>
<dbReference type="Proteomes" id="UP001589688">
    <property type="component" value="Unassembled WGS sequence"/>
</dbReference>
<gene>
    <name evidence="5" type="ORF">ACFFK8_02655</name>
</gene>
<dbReference type="InterPro" id="IPR006235">
    <property type="entry name" value="OAc-hSer/O-AcSer_sulfhydrylase"/>
</dbReference>
<comment type="cofactor">
    <cofactor evidence="1 4">
        <name>pyridoxal 5'-phosphate</name>
        <dbReference type="ChEBI" id="CHEBI:597326"/>
    </cofactor>
</comment>
<dbReference type="Gene3D" id="3.90.1150.10">
    <property type="entry name" value="Aspartate Aminotransferase, domain 1"/>
    <property type="match status" value="1"/>
</dbReference>
<dbReference type="NCBIfam" id="TIGR01326">
    <property type="entry name" value="OAH_OAS_sulfhy"/>
    <property type="match status" value="1"/>
</dbReference>
<dbReference type="InterPro" id="IPR015421">
    <property type="entry name" value="PyrdxlP-dep_Trfase_major"/>
</dbReference>
<organism evidence="5 6">
    <name type="scientific">Hallella seregens ATCC 51272</name>
    <dbReference type="NCBI Taxonomy" id="1336250"/>
    <lineage>
        <taxon>Bacteria</taxon>
        <taxon>Pseudomonadati</taxon>
        <taxon>Bacteroidota</taxon>
        <taxon>Bacteroidia</taxon>
        <taxon>Bacteroidales</taxon>
        <taxon>Prevotellaceae</taxon>
        <taxon>Hallella</taxon>
    </lineage>
</organism>
<accession>A0ABV5ZH99</accession>
<dbReference type="RefSeq" id="WP_027951921.1">
    <property type="nucleotide sequence ID" value="NZ_JADU01000009.1"/>
</dbReference>
<evidence type="ECO:0000256" key="4">
    <source>
        <dbReference type="RuleBase" id="RU362118"/>
    </source>
</evidence>
<dbReference type="CDD" id="cd00614">
    <property type="entry name" value="CGS_like"/>
    <property type="match status" value="1"/>
</dbReference>
<name>A0ABV5ZH99_9BACT</name>
<sequence length="427" mass="46881">MTKKLKPSTLCVRGGWKPKNGEPVEPPIVQSTTFKYDNSEEMAMLFDLKKEGYFYTRLQNPTLDAVAAKIAALEGGVGAMLTSSGQAANFYAVLNIYSAGDHIVASNEIYGGTFNLFGVTMKKMGIDCTFVNPELPEEEIGKAFRPNTKALFGETISNPGCRVLDIEKFARIAHRHGVPLIVDNTFATPVNCRPFEWGCDIVTHSTTKYMDGHATQVGGVVVDSGNFDWAAHADRFPGLTTPDDSYHGLVYTTAFGKLGYTTKLVAQLMRDLGSIPSPQNAFLLNLGLETLHLRMRQHCANAQRIAEFLHGDPRVAWVRYCGLDDDPCHDLARKYLPGGSCGVIAFGLKGTRETAIRWMDSLELINIATHVADSRSCVLHPASHTHRQLSDEQLRAAGIAPDLIRLSVGIEDADDLLDDIRQALDRL</sequence>
<evidence type="ECO:0000256" key="2">
    <source>
        <dbReference type="ARBA" id="ARBA00009077"/>
    </source>
</evidence>
<comment type="caution">
    <text evidence="5">The sequence shown here is derived from an EMBL/GenBank/DDBJ whole genome shotgun (WGS) entry which is preliminary data.</text>
</comment>
<dbReference type="PANTHER" id="PTHR43797:SF3">
    <property type="entry name" value="O-ACETYLHOMOSERINE SULFHYDRYLASE"/>
    <property type="match status" value="1"/>
</dbReference>
<comment type="similarity">
    <text evidence="2 4">Belongs to the trans-sulfuration enzymes family.</text>
</comment>
<dbReference type="InterPro" id="IPR015424">
    <property type="entry name" value="PyrdxlP-dep_Trfase"/>
</dbReference>
<keyword evidence="3 4" id="KW-0663">Pyridoxal phosphate</keyword>
<dbReference type="Gene3D" id="3.40.640.10">
    <property type="entry name" value="Type I PLP-dependent aspartate aminotransferase-like (Major domain)"/>
    <property type="match status" value="1"/>
</dbReference>
<dbReference type="InterPro" id="IPR000277">
    <property type="entry name" value="Cys/Met-Metab_PyrdxlP-dep_enz"/>
</dbReference>
<evidence type="ECO:0000313" key="5">
    <source>
        <dbReference type="EMBL" id="MFB9896743.1"/>
    </source>
</evidence>
<evidence type="ECO:0000256" key="1">
    <source>
        <dbReference type="ARBA" id="ARBA00001933"/>
    </source>
</evidence>
<protein>
    <submittedName>
        <fullName evidence="5">O-acetylhomoserine aminocarboxypropyltransferase/cysteine synthase family protein</fullName>
    </submittedName>
</protein>
<dbReference type="PIRSF" id="PIRSF001434">
    <property type="entry name" value="CGS"/>
    <property type="match status" value="1"/>
</dbReference>
<evidence type="ECO:0000256" key="3">
    <source>
        <dbReference type="ARBA" id="ARBA00022898"/>
    </source>
</evidence>
<dbReference type="SUPFAM" id="SSF53383">
    <property type="entry name" value="PLP-dependent transferases"/>
    <property type="match status" value="1"/>
</dbReference>
<dbReference type="EMBL" id="JBHLZF010000001">
    <property type="protein sequence ID" value="MFB9896743.1"/>
    <property type="molecule type" value="Genomic_DNA"/>
</dbReference>
<dbReference type="InterPro" id="IPR015422">
    <property type="entry name" value="PyrdxlP-dep_Trfase_small"/>
</dbReference>
<dbReference type="Pfam" id="PF01053">
    <property type="entry name" value="Cys_Met_Meta_PP"/>
    <property type="match status" value="1"/>
</dbReference>
<keyword evidence="6" id="KW-1185">Reference proteome</keyword>
<reference evidence="5 6" key="1">
    <citation type="submission" date="2024-09" db="EMBL/GenBank/DDBJ databases">
        <authorList>
            <person name="Sun Q."/>
            <person name="Mori K."/>
        </authorList>
    </citation>
    <scope>NUCLEOTIDE SEQUENCE [LARGE SCALE GENOMIC DNA]</scope>
    <source>
        <strain evidence="5 6">ATCC 51272</strain>
    </source>
</reference>
<dbReference type="PANTHER" id="PTHR43797">
    <property type="entry name" value="HOMOCYSTEINE/CYSTEINE SYNTHASE"/>
    <property type="match status" value="1"/>
</dbReference>
<proteinExistence type="inferred from homology"/>